<accession>A0A5P8WLV8</accession>
<dbReference type="AlphaFoldDB" id="A0A5P8WLV8"/>
<keyword evidence="1" id="KW-0812">Transmembrane</keyword>
<feature type="transmembrane region" description="Helical" evidence="1">
    <location>
        <begin position="30"/>
        <end position="51"/>
    </location>
</feature>
<gene>
    <name evidence="2" type="ORF">GXM_10153</name>
</gene>
<keyword evidence="1" id="KW-0472">Membrane</keyword>
<reference evidence="2 3" key="1">
    <citation type="submission" date="2019-10" db="EMBL/GenBank/DDBJ databases">
        <title>Genomic and transcriptomic insights into the perfect genentic adaptation of a filamentous nitrogen-fixing cyanobacterium to rice fields.</title>
        <authorList>
            <person name="Chen Z."/>
        </authorList>
    </citation>
    <scope>NUCLEOTIDE SEQUENCE [LARGE SCALE GENOMIC DNA]</scope>
    <source>
        <strain evidence="2">CCNUC1</strain>
    </source>
</reference>
<dbReference type="KEGG" id="nsh:GXM_10153"/>
<evidence type="ECO:0000313" key="2">
    <source>
        <dbReference type="EMBL" id="QFS52889.1"/>
    </source>
</evidence>
<evidence type="ECO:0000256" key="1">
    <source>
        <dbReference type="SAM" id="Phobius"/>
    </source>
</evidence>
<keyword evidence="1" id="KW-1133">Transmembrane helix</keyword>
<sequence>MIIGASIFIGWIGGYWDLVEIYLNFDMQNILTKGITLIAIPLIAASLYLSVRNGKVK</sequence>
<protein>
    <submittedName>
        <fullName evidence="2">Uncharacterized protein</fullName>
    </submittedName>
</protein>
<dbReference type="EMBL" id="CP045232">
    <property type="protein sequence ID" value="QFS52889.1"/>
    <property type="molecule type" value="Genomic_DNA"/>
</dbReference>
<proteinExistence type="predicted"/>
<name>A0A5P8WLV8_9NOSO</name>
<evidence type="ECO:0000313" key="3">
    <source>
        <dbReference type="Proteomes" id="UP000326678"/>
    </source>
</evidence>
<dbReference type="Proteomes" id="UP000326678">
    <property type="component" value="Chromosome pGXM05"/>
</dbReference>
<keyword evidence="3" id="KW-1185">Reference proteome</keyword>
<organism evidence="2 3">
    <name type="scientific">Nostoc sphaeroides CCNUC1</name>
    <dbReference type="NCBI Taxonomy" id="2653204"/>
    <lineage>
        <taxon>Bacteria</taxon>
        <taxon>Bacillati</taxon>
        <taxon>Cyanobacteriota</taxon>
        <taxon>Cyanophyceae</taxon>
        <taxon>Nostocales</taxon>
        <taxon>Nostocaceae</taxon>
        <taxon>Nostoc</taxon>
    </lineage>
</organism>